<reference evidence="7 8" key="1">
    <citation type="submission" date="2018-09" db="EMBL/GenBank/DDBJ databases">
        <title>Genomic Encyclopedia of Archaeal and Bacterial Type Strains, Phase II (KMG-II): from individual species to whole genera.</title>
        <authorList>
            <person name="Goeker M."/>
        </authorList>
    </citation>
    <scope>NUCLEOTIDE SEQUENCE [LARGE SCALE GENOMIC DNA]</scope>
    <source>
        <strain evidence="7 8">DSM 26283</strain>
    </source>
</reference>
<feature type="transmembrane region" description="Helical" evidence="6">
    <location>
        <begin position="405"/>
        <end position="428"/>
    </location>
</feature>
<dbReference type="GO" id="GO:0005886">
    <property type="term" value="C:plasma membrane"/>
    <property type="evidence" value="ECO:0007669"/>
    <property type="project" value="UniProtKB-SubCell"/>
</dbReference>
<evidence type="ECO:0000256" key="5">
    <source>
        <dbReference type="ARBA" id="ARBA00023136"/>
    </source>
</evidence>
<organism evidence="7 8">
    <name type="scientific">Ichthyenterobacterium magnum</name>
    <dbReference type="NCBI Taxonomy" id="1230530"/>
    <lineage>
        <taxon>Bacteria</taxon>
        <taxon>Pseudomonadati</taxon>
        <taxon>Bacteroidota</taxon>
        <taxon>Flavobacteriia</taxon>
        <taxon>Flavobacteriales</taxon>
        <taxon>Flavobacteriaceae</taxon>
        <taxon>Ichthyenterobacterium</taxon>
    </lineage>
</organism>
<feature type="transmembrane region" description="Helical" evidence="6">
    <location>
        <begin position="158"/>
        <end position="179"/>
    </location>
</feature>
<gene>
    <name evidence="7" type="ORF">BXY80_0184</name>
</gene>
<proteinExistence type="predicted"/>
<evidence type="ECO:0000256" key="3">
    <source>
        <dbReference type="ARBA" id="ARBA00022692"/>
    </source>
</evidence>
<feature type="transmembrane region" description="Helical" evidence="6">
    <location>
        <begin position="21"/>
        <end position="44"/>
    </location>
</feature>
<keyword evidence="2" id="KW-1003">Cell membrane</keyword>
<keyword evidence="4 6" id="KW-1133">Transmembrane helix</keyword>
<dbReference type="OrthoDB" id="9769862at2"/>
<feature type="transmembrane region" description="Helical" evidence="6">
    <location>
        <begin position="228"/>
        <end position="254"/>
    </location>
</feature>
<comment type="caution">
    <text evidence="7">The sequence shown here is derived from an EMBL/GenBank/DDBJ whole genome shotgun (WGS) entry which is preliminary data.</text>
</comment>
<dbReference type="AlphaFoldDB" id="A0A420DV89"/>
<dbReference type="PANTHER" id="PTHR30250">
    <property type="entry name" value="PST FAMILY PREDICTED COLANIC ACID TRANSPORTER"/>
    <property type="match status" value="1"/>
</dbReference>
<evidence type="ECO:0000256" key="2">
    <source>
        <dbReference type="ARBA" id="ARBA00022475"/>
    </source>
</evidence>
<comment type="subcellular location">
    <subcellularLocation>
        <location evidence="1">Cell membrane</location>
        <topology evidence="1">Multi-pass membrane protein</topology>
    </subcellularLocation>
</comment>
<name>A0A420DV89_9FLAO</name>
<keyword evidence="3 6" id="KW-0812">Transmembrane</keyword>
<feature type="transmembrane region" description="Helical" evidence="6">
    <location>
        <begin position="274"/>
        <end position="292"/>
    </location>
</feature>
<feature type="transmembrane region" description="Helical" evidence="6">
    <location>
        <begin position="124"/>
        <end position="146"/>
    </location>
</feature>
<dbReference type="GO" id="GO:0009246">
    <property type="term" value="P:enterobacterial common antigen biosynthetic process"/>
    <property type="evidence" value="ECO:0007669"/>
    <property type="project" value="InterPro"/>
</dbReference>
<evidence type="ECO:0000256" key="1">
    <source>
        <dbReference type="ARBA" id="ARBA00004651"/>
    </source>
</evidence>
<evidence type="ECO:0000256" key="4">
    <source>
        <dbReference type="ARBA" id="ARBA00022989"/>
    </source>
</evidence>
<dbReference type="RefSeq" id="WP_120199338.1">
    <property type="nucleotide sequence ID" value="NZ_RAQJ01000001.1"/>
</dbReference>
<feature type="transmembrane region" description="Helical" evidence="6">
    <location>
        <begin position="373"/>
        <end position="393"/>
    </location>
</feature>
<dbReference type="CDD" id="cd13125">
    <property type="entry name" value="MATE_like_10"/>
    <property type="match status" value="1"/>
</dbReference>
<feature type="transmembrane region" description="Helical" evidence="6">
    <location>
        <begin position="93"/>
        <end position="112"/>
    </location>
</feature>
<dbReference type="InterPro" id="IPR050833">
    <property type="entry name" value="Poly_Biosynth_Transport"/>
</dbReference>
<dbReference type="EMBL" id="RAQJ01000001">
    <property type="protein sequence ID" value="RKE98113.1"/>
    <property type="molecule type" value="Genomic_DNA"/>
</dbReference>
<accession>A0A420DV89</accession>
<feature type="transmembrane region" description="Helical" evidence="6">
    <location>
        <begin position="56"/>
        <end position="73"/>
    </location>
</feature>
<protein>
    <submittedName>
        <fullName evidence="7">PST family polysaccharide transporter</fullName>
    </submittedName>
</protein>
<dbReference type="InterPro" id="IPR002797">
    <property type="entry name" value="Polysacc_synth"/>
</dbReference>
<dbReference type="Proteomes" id="UP000284892">
    <property type="component" value="Unassembled WGS sequence"/>
</dbReference>
<sequence>MKNLLKYINNNVLFKVAHLNTATIITKIFAGILTSKAIAIFIGVEGMALIGNLRNFLSAIQSFSILGIYNGVVKTIAQYKDDAVKLSKTLSTAYYIGFFFTILVSFTCYYNASTINDFLFSSNYNYAYVIKIMALALPFYSLNLFSFSIMNGFSNYKMLLIINIIGQVLGLLVTLLLIYQDNIDGALVAAVIAPSLIFLITLVGIVNRKNLVSQIKISNISAEILKKLGPFALMALVSAIAIPIVSICIRNYIIDSIGIKDAGYWEAMNRISDYYLMFISSIMTLYILPRFNEIDNKKDFRNEVFSFYKSVIPIFTLGLIIIYLLKPFIVTLVFSEDFKPVENLFFWQLLGDFVKVLSVVIAYQFLAKKMFTHFIIIEISLVIMMYFSSVYLIDAFGVKGAVMGHFVSYLMHYGIVLLLFSSSLFGVISEDDKA</sequence>
<dbReference type="Pfam" id="PF01943">
    <property type="entry name" value="Polysacc_synt"/>
    <property type="match status" value="1"/>
</dbReference>
<evidence type="ECO:0000256" key="6">
    <source>
        <dbReference type="SAM" id="Phobius"/>
    </source>
</evidence>
<evidence type="ECO:0000313" key="8">
    <source>
        <dbReference type="Proteomes" id="UP000284892"/>
    </source>
</evidence>
<evidence type="ECO:0000313" key="7">
    <source>
        <dbReference type="EMBL" id="RKE98113.1"/>
    </source>
</evidence>
<keyword evidence="5 6" id="KW-0472">Membrane</keyword>
<feature type="transmembrane region" description="Helical" evidence="6">
    <location>
        <begin position="304"/>
        <end position="325"/>
    </location>
</feature>
<feature type="transmembrane region" description="Helical" evidence="6">
    <location>
        <begin position="345"/>
        <end position="366"/>
    </location>
</feature>
<dbReference type="PANTHER" id="PTHR30250:SF30">
    <property type="entry name" value="LIPID III FLIPPASE"/>
    <property type="match status" value="1"/>
</dbReference>
<feature type="transmembrane region" description="Helical" evidence="6">
    <location>
        <begin position="185"/>
        <end position="207"/>
    </location>
</feature>
<keyword evidence="8" id="KW-1185">Reference proteome</keyword>
<dbReference type="InterPro" id="IPR044550">
    <property type="entry name" value="WzxE"/>
</dbReference>